<feature type="transmembrane region" description="Helical" evidence="1">
    <location>
        <begin position="236"/>
        <end position="256"/>
    </location>
</feature>
<evidence type="ECO:0000256" key="1">
    <source>
        <dbReference type="SAM" id="Phobius"/>
    </source>
</evidence>
<sequence>MSTADPALMAATPRAMSLWRLEILRLFRTHRWIALFGVYLAFGLLGPVTATYLPDILTRVQSEMTIIVPPPQPKDGMTNYINQVGQTGVIVVVAIAAGALAFDAHPGVSIFLRTRATGMWSLIRPRLTVTLAAAIAAYALGTLAVWYGTAVLLGPLPAGSMAAGLLCAALYLTFVIAVVAAAASLTRGTLGTVGLALITLLLLAIAGSVAPLHDWLPSSLVAAPADLLTGATLVDFLPAMAVAVVASAGLVAGAVWRLGRREI</sequence>
<accession>C8XI18</accession>
<dbReference type="OrthoDB" id="4187110at2"/>
<dbReference type="KEGG" id="nml:Namu_2002"/>
<feature type="transmembrane region" description="Helical" evidence="1">
    <location>
        <begin position="127"/>
        <end position="149"/>
    </location>
</feature>
<name>C8XI18_NAKMY</name>
<gene>
    <name evidence="2" type="ordered locus">Namu_2002</name>
</gene>
<dbReference type="RefSeq" id="WP_015747286.1">
    <property type="nucleotide sequence ID" value="NC_013235.1"/>
</dbReference>
<evidence type="ECO:0008006" key="4">
    <source>
        <dbReference type="Google" id="ProtNLM"/>
    </source>
</evidence>
<dbReference type="AlphaFoldDB" id="C8XI18"/>
<dbReference type="STRING" id="479431.Namu_2002"/>
<reference evidence="2 3" key="2">
    <citation type="journal article" date="2010" name="Stand. Genomic Sci.">
        <title>Complete genome sequence of Nakamurella multipartita type strain (Y-104).</title>
        <authorList>
            <person name="Tice H."/>
            <person name="Mayilraj S."/>
            <person name="Sims D."/>
            <person name="Lapidus A."/>
            <person name="Nolan M."/>
            <person name="Lucas S."/>
            <person name="Glavina Del Rio T."/>
            <person name="Copeland A."/>
            <person name="Cheng J.F."/>
            <person name="Meincke L."/>
            <person name="Bruce D."/>
            <person name="Goodwin L."/>
            <person name="Pitluck S."/>
            <person name="Ivanova N."/>
            <person name="Mavromatis K."/>
            <person name="Ovchinnikova G."/>
            <person name="Pati A."/>
            <person name="Chen A."/>
            <person name="Palaniappan K."/>
            <person name="Land M."/>
            <person name="Hauser L."/>
            <person name="Chang Y.J."/>
            <person name="Jeffries C.D."/>
            <person name="Detter J.C."/>
            <person name="Brettin T."/>
            <person name="Rohde M."/>
            <person name="Goker M."/>
            <person name="Bristow J."/>
            <person name="Eisen J.A."/>
            <person name="Markowitz V."/>
            <person name="Hugenholtz P."/>
            <person name="Kyrpides N.C."/>
            <person name="Klenk H.P."/>
            <person name="Chen F."/>
        </authorList>
    </citation>
    <scope>NUCLEOTIDE SEQUENCE [LARGE SCALE GENOMIC DNA]</scope>
    <source>
        <strain evidence="3">ATCC 700099 / DSM 44233 / CIP 104796 / JCM 9543 / NBRC 105858 / Y-104</strain>
    </source>
</reference>
<feature type="transmembrane region" description="Helical" evidence="1">
    <location>
        <begin position="32"/>
        <end position="53"/>
    </location>
</feature>
<dbReference type="HOGENOM" id="CLU_1057000_0_0_11"/>
<feature type="transmembrane region" description="Helical" evidence="1">
    <location>
        <begin position="195"/>
        <end position="216"/>
    </location>
</feature>
<keyword evidence="1" id="KW-1133">Transmembrane helix</keyword>
<protein>
    <recommendedName>
        <fullName evidence="4">ABC-2 type transport system permease protein</fullName>
    </recommendedName>
</protein>
<dbReference type="eggNOG" id="COG1277">
    <property type="taxonomic scope" value="Bacteria"/>
</dbReference>
<evidence type="ECO:0000313" key="3">
    <source>
        <dbReference type="Proteomes" id="UP000002218"/>
    </source>
</evidence>
<keyword evidence="1" id="KW-0812">Transmembrane</keyword>
<feature type="transmembrane region" description="Helical" evidence="1">
    <location>
        <begin position="161"/>
        <end position="183"/>
    </location>
</feature>
<keyword evidence="1" id="KW-0472">Membrane</keyword>
<proteinExistence type="predicted"/>
<keyword evidence="3" id="KW-1185">Reference proteome</keyword>
<organism evidence="2 3">
    <name type="scientific">Nakamurella multipartita (strain ATCC 700099 / DSM 44233 / CIP 104796 / JCM 9543 / NBRC 105858 / Y-104)</name>
    <name type="common">Microsphaera multipartita</name>
    <dbReference type="NCBI Taxonomy" id="479431"/>
    <lineage>
        <taxon>Bacteria</taxon>
        <taxon>Bacillati</taxon>
        <taxon>Actinomycetota</taxon>
        <taxon>Actinomycetes</taxon>
        <taxon>Nakamurellales</taxon>
        <taxon>Nakamurellaceae</taxon>
        <taxon>Nakamurella</taxon>
    </lineage>
</organism>
<evidence type="ECO:0000313" key="2">
    <source>
        <dbReference type="EMBL" id="ACV78387.1"/>
    </source>
</evidence>
<feature type="transmembrane region" description="Helical" evidence="1">
    <location>
        <begin position="84"/>
        <end position="106"/>
    </location>
</feature>
<dbReference type="EMBL" id="CP001737">
    <property type="protein sequence ID" value="ACV78387.1"/>
    <property type="molecule type" value="Genomic_DNA"/>
</dbReference>
<dbReference type="Proteomes" id="UP000002218">
    <property type="component" value="Chromosome"/>
</dbReference>
<reference evidence="3" key="1">
    <citation type="submission" date="2009-09" db="EMBL/GenBank/DDBJ databases">
        <title>The complete genome of Nakamurella multipartita DSM 44233.</title>
        <authorList>
            <consortium name="US DOE Joint Genome Institute (JGI-PGF)"/>
            <person name="Lucas S."/>
            <person name="Copeland A."/>
            <person name="Lapidus A."/>
            <person name="Glavina del Rio T."/>
            <person name="Dalin E."/>
            <person name="Tice H."/>
            <person name="Bruce D."/>
            <person name="Goodwin L."/>
            <person name="Pitluck S."/>
            <person name="Kyrpides N."/>
            <person name="Mavromatis K."/>
            <person name="Ivanova N."/>
            <person name="Ovchinnikova G."/>
            <person name="Sims D."/>
            <person name="Meincke L."/>
            <person name="Brettin T."/>
            <person name="Detter J.C."/>
            <person name="Han C."/>
            <person name="Larimer F."/>
            <person name="Land M."/>
            <person name="Hauser L."/>
            <person name="Markowitz V."/>
            <person name="Cheng J.-F."/>
            <person name="Hugenholtz P."/>
            <person name="Woyke T."/>
            <person name="Wu D."/>
            <person name="Klenk H.-P."/>
            <person name="Eisen J.A."/>
        </authorList>
    </citation>
    <scope>NUCLEOTIDE SEQUENCE [LARGE SCALE GENOMIC DNA]</scope>
    <source>
        <strain evidence="3">ATCC 700099 / DSM 44233 / CIP 104796 / JCM 9543 / NBRC 105858 / Y-104</strain>
    </source>
</reference>
<dbReference type="InParanoid" id="C8XI18"/>